<sequence length="60" mass="6799">MAMSRTQGCPSYACRNKHSFCINNLSLVALYPAKAREVSVVDGHRKERRKPNKATLDSQY</sequence>
<dbReference type="InParanoid" id="Q0TZU1"/>
<evidence type="ECO:0000313" key="3">
    <source>
        <dbReference type="Proteomes" id="UP000001055"/>
    </source>
</evidence>
<dbReference type="Proteomes" id="UP000001055">
    <property type="component" value="Unassembled WGS sequence"/>
</dbReference>
<reference evidence="3" key="1">
    <citation type="journal article" date="2007" name="Plant Cell">
        <title>Dothideomycete-plant interactions illuminated by genome sequencing and EST analysis of the wheat pathogen Stagonospora nodorum.</title>
        <authorList>
            <person name="Hane J.K."/>
            <person name="Lowe R.G."/>
            <person name="Solomon P.S."/>
            <person name="Tan K.C."/>
            <person name="Schoch C.L."/>
            <person name="Spatafora J.W."/>
            <person name="Crous P.W."/>
            <person name="Kodira C."/>
            <person name="Birren B.W."/>
            <person name="Galagan J.E."/>
            <person name="Torriani S.F."/>
            <person name="McDonald B.A."/>
            <person name="Oliver R.P."/>
        </authorList>
    </citation>
    <scope>NUCLEOTIDE SEQUENCE [LARGE SCALE GENOMIC DNA]</scope>
    <source>
        <strain evidence="3">SN15 / ATCC MYA-4574 / FGSC 10173</strain>
    </source>
</reference>
<organism evidence="2 3">
    <name type="scientific">Phaeosphaeria nodorum (strain SN15 / ATCC MYA-4574 / FGSC 10173)</name>
    <name type="common">Glume blotch fungus</name>
    <name type="synonym">Parastagonospora nodorum</name>
    <dbReference type="NCBI Taxonomy" id="321614"/>
    <lineage>
        <taxon>Eukaryota</taxon>
        <taxon>Fungi</taxon>
        <taxon>Dikarya</taxon>
        <taxon>Ascomycota</taxon>
        <taxon>Pezizomycotina</taxon>
        <taxon>Dothideomycetes</taxon>
        <taxon>Pleosporomycetidae</taxon>
        <taxon>Pleosporales</taxon>
        <taxon>Pleosporineae</taxon>
        <taxon>Phaeosphaeriaceae</taxon>
        <taxon>Parastagonospora</taxon>
    </lineage>
</organism>
<feature type="region of interest" description="Disordered" evidence="1">
    <location>
        <begin position="39"/>
        <end position="60"/>
    </location>
</feature>
<protein>
    <submittedName>
        <fullName evidence="2">Uncharacterized protein</fullName>
    </submittedName>
</protein>
<dbReference type="GeneID" id="5982199"/>
<name>Q0TZU1_PHANO</name>
<gene>
    <name evidence="2" type="ORF">SNOG_15107</name>
</gene>
<proteinExistence type="predicted"/>
<accession>Q0TZU1</accession>
<dbReference type="RefSeq" id="XP_001805271.1">
    <property type="nucleotide sequence ID" value="XM_001805219.1"/>
</dbReference>
<evidence type="ECO:0000256" key="1">
    <source>
        <dbReference type="SAM" id="MobiDB-lite"/>
    </source>
</evidence>
<dbReference type="KEGG" id="pno:SNOG_15107"/>
<evidence type="ECO:0000313" key="2">
    <source>
        <dbReference type="EMBL" id="EAT77650.1"/>
    </source>
</evidence>
<dbReference type="AlphaFoldDB" id="Q0TZU1"/>
<dbReference type="EMBL" id="CH445359">
    <property type="protein sequence ID" value="EAT77650.1"/>
    <property type="molecule type" value="Genomic_DNA"/>
</dbReference>